<dbReference type="InterPro" id="IPR011989">
    <property type="entry name" value="ARM-like"/>
</dbReference>
<feature type="compositionally biased region" description="Polar residues" evidence="1">
    <location>
        <begin position="1188"/>
        <end position="1197"/>
    </location>
</feature>
<dbReference type="Proteomes" id="UP001190700">
    <property type="component" value="Unassembled WGS sequence"/>
</dbReference>
<proteinExistence type="predicted"/>
<feature type="region of interest" description="Disordered" evidence="1">
    <location>
        <begin position="1183"/>
        <end position="1286"/>
    </location>
</feature>
<evidence type="ECO:0000256" key="1">
    <source>
        <dbReference type="SAM" id="MobiDB-lite"/>
    </source>
</evidence>
<evidence type="ECO:0000313" key="3">
    <source>
        <dbReference type="Proteomes" id="UP001190700"/>
    </source>
</evidence>
<feature type="compositionally biased region" description="Basic and acidic residues" evidence="1">
    <location>
        <begin position="1247"/>
        <end position="1256"/>
    </location>
</feature>
<feature type="compositionally biased region" description="Acidic residues" evidence="1">
    <location>
        <begin position="141"/>
        <end position="152"/>
    </location>
</feature>
<dbReference type="EMBL" id="LGRX02029308">
    <property type="protein sequence ID" value="KAK3247001.1"/>
    <property type="molecule type" value="Genomic_DNA"/>
</dbReference>
<name>A0AAE0C244_9CHLO</name>
<reference evidence="2 3" key="1">
    <citation type="journal article" date="2015" name="Genome Biol. Evol.">
        <title>Comparative Genomics of a Bacterivorous Green Alga Reveals Evolutionary Causalities and Consequences of Phago-Mixotrophic Mode of Nutrition.</title>
        <authorList>
            <person name="Burns J.A."/>
            <person name="Paasch A."/>
            <person name="Narechania A."/>
            <person name="Kim E."/>
        </authorList>
    </citation>
    <scope>NUCLEOTIDE SEQUENCE [LARGE SCALE GENOMIC DNA]</scope>
    <source>
        <strain evidence="2 3">PLY_AMNH</strain>
    </source>
</reference>
<comment type="caution">
    <text evidence="2">The sequence shown here is derived from an EMBL/GenBank/DDBJ whole genome shotgun (WGS) entry which is preliminary data.</text>
</comment>
<dbReference type="SUPFAM" id="SSF48371">
    <property type="entry name" value="ARM repeat"/>
    <property type="match status" value="1"/>
</dbReference>
<sequence>MSTTISAHFALSDHNVGEILESVEDEEYELLPEYEHIQTLENLPTEADKRNFKILNMNMNMGPDAPFGTMKNTLKRVGCYFGQDPDAWILSGPEQIDQYEKDGHAVTKVTGMYWGSELHLFLKDPFYDPRIPIDWSKPYPEEEEETEEEDVSAEPAPKEEIAAETPEPQIDPNAPIFNVRLNEILTEDMWQKTLLERPWPMSLRRKRVVEQLFAKLKSTDNRMLRWEGAHGVWEIAVKKEAHSDLSTEVMDAVIRQIAATEIKVSLTAAVAMWAITTSTTQRREMAVLGGIKAAMDMLRNSLTVTFGKNIKAGEVLPEQRDEMQEYALGSLFIYSTDRVCRVEMMKCDPALELFFTLTQLLPNKAYPNAYDNMEWMVKRRVRAAQTIATILIRDATFRFTILEKGGLTMILGLLQAGGPGYQMLWLAGAAILQVCVLDDNAMQAVVDRGEVVKFFEDTLAALEEIISKFESSKVGDAEAPMMFQVAQYTAQAVWGAAYFTYKTDGRAVKQSSLSWLARLALRGDHLGHHNKRYAMLEFWHLTNCITSALSAFAMTEYTADLLMFSDDKYRNLHEMDPDSPCQSLMALVRSQIVICWDNHDEGASRVLVAALTGVAYLLLHPIDLIGDESFSGIYRKRLLMAGGFCLMLDAMETTVNDAHSRSIINKCCAVSLMYLATQVTTEVSPEELSRLMEQIYATRVPEVVEHLMVTLWVLMRNPNLQAMMQGAPPAAMNDGKCDIEDEALDRSRAANKALEEMIGVESNLDDIREEEKTDEDEEKKKPVLSTEEVAQKERERLIELEERNNWGLKVLLGVAERWVDEVGQEDGTSEDSVCLTKMVEFMVACFWLYLIGPEEDGIVPPRRQNLSEMDHPRGGEKDSWWTLMVPRPMDDLSVVPLKVRSIEVLLKIVDYRYACHKKSVQLAAGTLWNLAVRSLAVEHLLLSNGLCGTLLRLVINEGNVWEPMVRDTAAAFLGELMEEWTSVELIGGMKLVQEGLVKLVGTQVPRLQAIGLRVLGHMTFKAPMSCPNPGRAIMATKTIIVEAKIVAKMVSILNMSLKVAFESLQTPRVNGEMEDKDFDSPSDDEIGHMPMILHTLRLMLNISVMEQHQVHIARLVMMPLLRLVPHFAGMLQSHHTSAKTKNLARKIADTTNAVLQNVAAHPENRTRFYKVELQGVTAAQLDEDQHRQLSNRSSSPSRACATRSRRLPAITPKKGAMKTPASDAPKTVQSLDFERLQRPAGDSSTETTHRSLDRLDGFSTGKKRLPKVKFNTSKSKSETPSSEMPSQQIRADMSLMAHYNSNKKDFLEWMQDTFTDPRSEQALQRVTGRVPRRIEHLVPRKELSEVPHPLNQVGPDDWEEDTKHAIPKLATSMRKPLNNIWDLPDEAKIDMGNARWEPPISEYMHPNKKVPLPEVASRLLVTKNPQHAKDDLKEAGEAVRSSKGKPARTETVGQARIPEAVVVDRPGTNHRNKGRLPMTSLKPAEVFTEHDLLAERVETPPQALAVKIAPKRARTIITFDRDKLETDPLSRKPKLAMFEHIPGSKVYDGLFPEYKLPNGTETHYYYTQGGIVNEMEVLLRQPPRRPNTLQAALQNSIPLDVILAEVAKPPGNGPQLNMYKPVPPCAPLPKQHTLNVQEPGRIEHDAFGSLVEDSLQFIVVSVRTTKKESRISQEKIEVRVQTPRTPWKLPQSIFRPRMKESDTRGFYETPKVERRMLEKDWFWLEKKEKFMTMLARETKAHPTLSDKPEAAVAQVKETIAKNYHNLSKAFEFYASVGSGDPFHIQLNAYTTFLEDSQIPSSESQFCKRSDCDTTFIVCNYMAEKKGTLYQVNDEHALMRFEFMEMVMRIAILKYGKGQATNDLSEAIEMLIQQNILPHLPPIAQVNSDDFRKDRLYREEMDVLYKSNVNILKVLYSRYRLPPRSGGLRKKMLQMDGWMEMLDHAGLLDETFTLQEGRLCFLWSRMMVAEEINDYERYTSLTFVDFLDALGRVADMKMIPTEQEYHDAGYENRLQWMLDERSSGEVKIPRRGSATFGAPSNRPLAEKVAGLLDMIFRNLWFDPKQPEQPYDAGGLMRLLTKVDKSLGS</sequence>
<keyword evidence="3" id="KW-1185">Reference proteome</keyword>
<dbReference type="InterPro" id="IPR016024">
    <property type="entry name" value="ARM-type_fold"/>
</dbReference>
<dbReference type="Gene3D" id="1.25.10.10">
    <property type="entry name" value="Leucine-rich Repeat Variant"/>
    <property type="match status" value="2"/>
</dbReference>
<organism evidence="2 3">
    <name type="scientific">Cymbomonas tetramitiformis</name>
    <dbReference type="NCBI Taxonomy" id="36881"/>
    <lineage>
        <taxon>Eukaryota</taxon>
        <taxon>Viridiplantae</taxon>
        <taxon>Chlorophyta</taxon>
        <taxon>Pyramimonadophyceae</taxon>
        <taxon>Pyramimonadales</taxon>
        <taxon>Pyramimonadaceae</taxon>
        <taxon>Cymbomonas</taxon>
    </lineage>
</organism>
<feature type="region of interest" description="Disordered" evidence="1">
    <location>
        <begin position="137"/>
        <end position="174"/>
    </location>
</feature>
<feature type="region of interest" description="Disordered" evidence="1">
    <location>
        <begin position="1432"/>
        <end position="1453"/>
    </location>
</feature>
<protein>
    <submittedName>
        <fullName evidence="2">Uncharacterized protein</fullName>
    </submittedName>
</protein>
<gene>
    <name evidence="2" type="ORF">CYMTET_43490</name>
</gene>
<feature type="compositionally biased region" description="Low complexity" evidence="1">
    <location>
        <begin position="1272"/>
        <end position="1286"/>
    </location>
</feature>
<evidence type="ECO:0000313" key="2">
    <source>
        <dbReference type="EMBL" id="KAK3247001.1"/>
    </source>
</evidence>
<accession>A0AAE0C244</accession>
<feature type="region of interest" description="Disordered" evidence="1">
    <location>
        <begin position="763"/>
        <end position="788"/>
    </location>
</feature>